<dbReference type="CDD" id="cd22157">
    <property type="entry name" value="F-box_AtFBW1-like"/>
    <property type="match status" value="1"/>
</dbReference>
<comment type="caution">
    <text evidence="2">The sequence shown here is derived from an EMBL/GenBank/DDBJ whole genome shotgun (WGS) entry which is preliminary data.</text>
</comment>
<dbReference type="InterPro" id="IPR011043">
    <property type="entry name" value="Gal_Oxase/kelch_b-propeller"/>
</dbReference>
<dbReference type="SMART" id="SM00256">
    <property type="entry name" value="FBOX"/>
    <property type="match status" value="1"/>
</dbReference>
<keyword evidence="3" id="KW-1185">Reference proteome</keyword>
<evidence type="ECO:0000313" key="2">
    <source>
        <dbReference type="EMBL" id="KAK4259337.1"/>
    </source>
</evidence>
<dbReference type="Proteomes" id="UP001293593">
    <property type="component" value="Unassembled WGS sequence"/>
</dbReference>
<dbReference type="NCBIfam" id="TIGR01640">
    <property type="entry name" value="F_box_assoc_1"/>
    <property type="match status" value="1"/>
</dbReference>
<dbReference type="Pfam" id="PF07734">
    <property type="entry name" value="FBA_1"/>
    <property type="match status" value="1"/>
</dbReference>
<dbReference type="InterPro" id="IPR001810">
    <property type="entry name" value="F-box_dom"/>
</dbReference>
<dbReference type="InterPro" id="IPR006527">
    <property type="entry name" value="F-box-assoc_dom_typ1"/>
</dbReference>
<dbReference type="AlphaFoldDB" id="A0AAE1IYQ5"/>
<evidence type="ECO:0000259" key="1">
    <source>
        <dbReference type="PROSITE" id="PS50181"/>
    </source>
</evidence>
<protein>
    <recommendedName>
        <fullName evidence="1">F-box domain-containing protein</fullName>
    </recommendedName>
</protein>
<dbReference type="PANTHER" id="PTHR31672:SF13">
    <property type="entry name" value="F-BOX PROTEIN CPR30-LIKE"/>
    <property type="match status" value="1"/>
</dbReference>
<dbReference type="InterPro" id="IPR017451">
    <property type="entry name" value="F-box-assoc_interact_dom"/>
</dbReference>
<reference evidence="2" key="1">
    <citation type="submission" date="2023-10" db="EMBL/GenBank/DDBJ databases">
        <title>Chromosome-level genome of the transformable northern wattle, Acacia crassicarpa.</title>
        <authorList>
            <person name="Massaro I."/>
            <person name="Sinha N.R."/>
            <person name="Poethig S."/>
            <person name="Leichty A.R."/>
        </authorList>
    </citation>
    <scope>NUCLEOTIDE SEQUENCE</scope>
    <source>
        <strain evidence="2">Acra3RX</strain>
        <tissue evidence="2">Leaf</tissue>
    </source>
</reference>
<name>A0AAE1IYQ5_9FABA</name>
<dbReference type="SUPFAM" id="SSF50965">
    <property type="entry name" value="Galactose oxidase, central domain"/>
    <property type="match status" value="1"/>
</dbReference>
<gene>
    <name evidence="2" type="ORF">QN277_005679</name>
</gene>
<accession>A0AAE1IYQ5</accession>
<dbReference type="PANTHER" id="PTHR31672">
    <property type="entry name" value="BNACNNG10540D PROTEIN"/>
    <property type="match status" value="1"/>
</dbReference>
<evidence type="ECO:0000313" key="3">
    <source>
        <dbReference type="Proteomes" id="UP001293593"/>
    </source>
</evidence>
<dbReference type="EMBL" id="JAWXYG010000011">
    <property type="protein sequence ID" value="KAK4259337.1"/>
    <property type="molecule type" value="Genomic_DNA"/>
</dbReference>
<feature type="domain" description="F-box" evidence="1">
    <location>
        <begin position="15"/>
        <end position="61"/>
    </location>
</feature>
<dbReference type="InterPro" id="IPR036047">
    <property type="entry name" value="F-box-like_dom_sf"/>
</dbReference>
<organism evidence="2 3">
    <name type="scientific">Acacia crassicarpa</name>
    <name type="common">northern wattle</name>
    <dbReference type="NCBI Taxonomy" id="499986"/>
    <lineage>
        <taxon>Eukaryota</taxon>
        <taxon>Viridiplantae</taxon>
        <taxon>Streptophyta</taxon>
        <taxon>Embryophyta</taxon>
        <taxon>Tracheophyta</taxon>
        <taxon>Spermatophyta</taxon>
        <taxon>Magnoliopsida</taxon>
        <taxon>eudicotyledons</taxon>
        <taxon>Gunneridae</taxon>
        <taxon>Pentapetalae</taxon>
        <taxon>rosids</taxon>
        <taxon>fabids</taxon>
        <taxon>Fabales</taxon>
        <taxon>Fabaceae</taxon>
        <taxon>Caesalpinioideae</taxon>
        <taxon>mimosoid clade</taxon>
        <taxon>Acacieae</taxon>
        <taxon>Acacia</taxon>
    </lineage>
</organism>
<dbReference type="PROSITE" id="PS50181">
    <property type="entry name" value="FBOX"/>
    <property type="match status" value="1"/>
</dbReference>
<dbReference type="SUPFAM" id="SSF81383">
    <property type="entry name" value="F-box domain"/>
    <property type="match status" value="1"/>
</dbReference>
<dbReference type="Gene3D" id="1.20.1280.50">
    <property type="match status" value="1"/>
</dbReference>
<dbReference type="InterPro" id="IPR050796">
    <property type="entry name" value="SCF_F-box_component"/>
</dbReference>
<sequence>MASTVVKQLLTEDEDELLTFFPNDIIVKILERLPVKSLLRYRCVCKDWNDLFKTSSFIKQHLHHSIRGPSLLLQYSFTFFSDIKQLSLLDSETKTLVPLNGPSIYRHLFLRAYIIGSSYGLLCLQLHSFPGRPLYLWNPATREVQRVPDSINNPGGLCSIGFGFSSVVNDYKIVKIYRLVYSREIRVEIFSLSTGSWKEVVEFGNLESMGFICFKQPFAVTDQAMYFYAYKEDGDQFFCRSIVSFDMAKEVFTLIPVPSPNFLENKELITTYENKLALLSHSELWVMEEEPTSGGSEQRWNREFISSGCSPELHPWTIWRDEAVFIGQRPKIRGANREFFLYLLNLTTRKVKEVLISPEYGQVFCAFNYAESLVSIVNGFEHDPES</sequence>
<proteinExistence type="predicted"/>
<dbReference type="Pfam" id="PF00646">
    <property type="entry name" value="F-box"/>
    <property type="match status" value="1"/>
</dbReference>